<protein>
    <submittedName>
        <fullName evidence="1">Uncharacterized protein</fullName>
    </submittedName>
</protein>
<gene>
    <name evidence="1" type="ORF">B7Z12_21660</name>
</gene>
<evidence type="ECO:0000313" key="2">
    <source>
        <dbReference type="Proteomes" id="UP000215616"/>
    </source>
</evidence>
<accession>A0A258CPL6</accession>
<dbReference type="EMBL" id="NCDQ01000660">
    <property type="protein sequence ID" value="OYW97427.1"/>
    <property type="molecule type" value="Genomic_DNA"/>
</dbReference>
<reference evidence="1 2" key="1">
    <citation type="submission" date="2017-03" db="EMBL/GenBank/DDBJ databases">
        <title>Lifting the veil on microbial sulfur biogeochemistry in mining wastewaters.</title>
        <authorList>
            <person name="Kantor R.S."/>
            <person name="Colenbrander Nelson T."/>
            <person name="Marshall S."/>
            <person name="Bennett D."/>
            <person name="Apte S."/>
            <person name="Camacho D."/>
            <person name="Thomas B.C."/>
            <person name="Warren L.A."/>
            <person name="Banfield J.F."/>
        </authorList>
    </citation>
    <scope>NUCLEOTIDE SEQUENCE [LARGE SCALE GENOMIC DNA]</scope>
    <source>
        <strain evidence="1">32-67-7</strain>
    </source>
</reference>
<proteinExistence type="predicted"/>
<sequence>MAMGVAGRLAMLRADVEQAIASYPAGDTRYLTRLERQHERLQNPDLELIVRLVTTLCVEDPSRLATVAPIAQSLKGRFPPLAPLATPTALS</sequence>
<name>A0A258CPL6_CAUVI</name>
<comment type="caution">
    <text evidence="1">The sequence shown here is derived from an EMBL/GenBank/DDBJ whole genome shotgun (WGS) entry which is preliminary data.</text>
</comment>
<evidence type="ECO:0000313" key="1">
    <source>
        <dbReference type="EMBL" id="OYW97427.1"/>
    </source>
</evidence>
<organism evidence="1 2">
    <name type="scientific">Caulobacter vibrioides</name>
    <name type="common">Caulobacter crescentus</name>
    <dbReference type="NCBI Taxonomy" id="155892"/>
    <lineage>
        <taxon>Bacteria</taxon>
        <taxon>Pseudomonadati</taxon>
        <taxon>Pseudomonadota</taxon>
        <taxon>Alphaproteobacteria</taxon>
        <taxon>Caulobacterales</taxon>
        <taxon>Caulobacteraceae</taxon>
        <taxon>Caulobacter</taxon>
    </lineage>
</organism>
<dbReference type="AlphaFoldDB" id="A0A258CPL6"/>
<dbReference type="Proteomes" id="UP000215616">
    <property type="component" value="Unassembled WGS sequence"/>
</dbReference>